<proteinExistence type="predicted"/>
<accession>A0A7X0SMN4</accession>
<evidence type="ECO:0000313" key="2">
    <source>
        <dbReference type="Proteomes" id="UP000564644"/>
    </source>
</evidence>
<name>A0A7X0SMN4_9BACL</name>
<dbReference type="Proteomes" id="UP000564644">
    <property type="component" value="Unassembled WGS sequence"/>
</dbReference>
<evidence type="ECO:0000313" key="1">
    <source>
        <dbReference type="EMBL" id="MBB6732800.1"/>
    </source>
</evidence>
<dbReference type="AlphaFoldDB" id="A0A7X0SMN4"/>
<reference evidence="1 2" key="1">
    <citation type="submission" date="2020-08" db="EMBL/GenBank/DDBJ databases">
        <title>Cohnella phylogeny.</title>
        <authorList>
            <person name="Dunlap C."/>
        </authorList>
    </citation>
    <scope>NUCLEOTIDE SEQUENCE [LARGE SCALE GENOMIC DNA]</scope>
    <source>
        <strain evidence="1 2">CBP 2801</strain>
    </source>
</reference>
<protein>
    <submittedName>
        <fullName evidence="1">Uncharacterized protein</fullName>
    </submittedName>
</protein>
<gene>
    <name evidence="1" type="ORF">H7C18_17950</name>
</gene>
<dbReference type="EMBL" id="JACJVO010000021">
    <property type="protein sequence ID" value="MBB6732800.1"/>
    <property type="molecule type" value="Genomic_DNA"/>
</dbReference>
<comment type="caution">
    <text evidence="1">The sequence shown here is derived from an EMBL/GenBank/DDBJ whole genome shotgun (WGS) entry which is preliminary data.</text>
</comment>
<sequence>MLYAQPSGGCFCPIQPPADYGNEWTEEEKAVSSLTLISKGKNSFGDTYYYIRDQNGITNQVYEEELQDFMKRKGVTELREGNSFVYRPQKDR</sequence>
<organism evidence="1 2">
    <name type="scientific">Cohnella zeiphila</name>
    <dbReference type="NCBI Taxonomy" id="2761120"/>
    <lineage>
        <taxon>Bacteria</taxon>
        <taxon>Bacillati</taxon>
        <taxon>Bacillota</taxon>
        <taxon>Bacilli</taxon>
        <taxon>Bacillales</taxon>
        <taxon>Paenibacillaceae</taxon>
        <taxon>Cohnella</taxon>
    </lineage>
</organism>
<keyword evidence="2" id="KW-1185">Reference proteome</keyword>